<name>A0ABY9HBF4_9MOLU</name>
<accession>A0ABY9HBF4</accession>
<gene>
    <name evidence="1" type="ORF">Q8852_00775</name>
</gene>
<sequence>MKEKICNINIEEIRAQILNNKGLTITFCNNYNFQKGYAVGIKNYKTISVDFKNMTKDQENIISDSILEIVNEFDEKIGVWYDEKDKKLYIDKIKIYYNKKHALKIAKSNNQKAIWDFKHKKEIWI</sequence>
<keyword evidence="2" id="KW-1185">Reference proteome</keyword>
<protein>
    <submittedName>
        <fullName evidence="1">Uncharacterized protein</fullName>
    </submittedName>
</protein>
<dbReference type="RefSeq" id="WP_305938107.1">
    <property type="nucleotide sequence ID" value="NZ_CP132191.1"/>
</dbReference>
<proteinExistence type="predicted"/>
<evidence type="ECO:0000313" key="2">
    <source>
        <dbReference type="Proteomes" id="UP001237011"/>
    </source>
</evidence>
<organism evidence="1 2">
    <name type="scientific">Mycoplasma seminis</name>
    <dbReference type="NCBI Taxonomy" id="512749"/>
    <lineage>
        <taxon>Bacteria</taxon>
        <taxon>Bacillati</taxon>
        <taxon>Mycoplasmatota</taxon>
        <taxon>Mollicutes</taxon>
        <taxon>Mycoplasmataceae</taxon>
        <taxon>Mycoplasma</taxon>
    </lineage>
</organism>
<reference evidence="1" key="1">
    <citation type="submission" date="2023-08" db="EMBL/GenBank/DDBJ databases">
        <title>Complete genome sequence of Mycoplasma seminis 2200.</title>
        <authorList>
            <person name="Spergser J."/>
        </authorList>
    </citation>
    <scope>NUCLEOTIDE SEQUENCE [LARGE SCALE GENOMIC DNA]</scope>
    <source>
        <strain evidence="1">2200</strain>
    </source>
</reference>
<evidence type="ECO:0000313" key="1">
    <source>
        <dbReference type="EMBL" id="WLP85678.1"/>
    </source>
</evidence>
<dbReference type="Proteomes" id="UP001237011">
    <property type="component" value="Chromosome"/>
</dbReference>
<dbReference type="EMBL" id="CP132191">
    <property type="protein sequence ID" value="WLP85678.1"/>
    <property type="molecule type" value="Genomic_DNA"/>
</dbReference>